<dbReference type="EMBL" id="JAVRET010000031">
    <property type="protein sequence ID" value="MDT0410376.1"/>
    <property type="molecule type" value="Genomic_DNA"/>
</dbReference>
<reference evidence="3" key="2">
    <citation type="submission" date="2024-03" db="EMBL/GenBank/DDBJ databases">
        <title>30 novel species of actinomycetes from the DSMZ collection.</title>
        <authorList>
            <person name="Nouioui I."/>
        </authorList>
    </citation>
    <scope>NUCLEOTIDE SEQUENCE</scope>
    <source>
        <strain evidence="2 5">DSM 41979</strain>
        <strain evidence="3">DSM 41982</strain>
    </source>
</reference>
<dbReference type="EMBL" id="JAVRER010000041">
    <property type="protein sequence ID" value="MDT0418283.1"/>
    <property type="molecule type" value="Genomic_DNA"/>
</dbReference>
<dbReference type="Proteomes" id="UP001183610">
    <property type="component" value="Unassembled WGS sequence"/>
</dbReference>
<proteinExistence type="predicted"/>
<gene>
    <name evidence="3" type="ORF">RM574_22610</name>
    <name evidence="2" type="ORF">RM698_15080</name>
</gene>
<dbReference type="Proteomes" id="UP001183607">
    <property type="component" value="Unassembled WGS sequence"/>
</dbReference>
<dbReference type="RefSeq" id="WP_010284382.1">
    <property type="nucleotide sequence ID" value="NZ_JAVRER010000041.1"/>
</dbReference>
<accession>A0ABD5EB42</accession>
<name>A0ABD5EB42_9ACTN</name>
<dbReference type="AlphaFoldDB" id="A0ABD5EB42"/>
<evidence type="ECO:0000256" key="1">
    <source>
        <dbReference type="SAM" id="MobiDB-lite"/>
    </source>
</evidence>
<evidence type="ECO:0000313" key="4">
    <source>
        <dbReference type="Proteomes" id="UP001183607"/>
    </source>
</evidence>
<feature type="region of interest" description="Disordered" evidence="1">
    <location>
        <begin position="73"/>
        <end position="106"/>
    </location>
</feature>
<organism evidence="3 4">
    <name type="scientific">Streptomyces evansiae</name>
    <dbReference type="NCBI Taxonomy" id="3075535"/>
    <lineage>
        <taxon>Bacteria</taxon>
        <taxon>Bacillati</taxon>
        <taxon>Actinomycetota</taxon>
        <taxon>Actinomycetes</taxon>
        <taxon>Kitasatosporales</taxon>
        <taxon>Streptomycetaceae</taxon>
        <taxon>Streptomyces</taxon>
    </lineage>
</organism>
<protein>
    <submittedName>
        <fullName evidence="3">Uncharacterized protein</fullName>
    </submittedName>
</protein>
<evidence type="ECO:0000313" key="2">
    <source>
        <dbReference type="EMBL" id="MDT0410376.1"/>
    </source>
</evidence>
<evidence type="ECO:0000313" key="5">
    <source>
        <dbReference type="Proteomes" id="UP001183610"/>
    </source>
</evidence>
<comment type="caution">
    <text evidence="3">The sequence shown here is derived from an EMBL/GenBank/DDBJ whole genome shotgun (WGS) entry which is preliminary data.</text>
</comment>
<keyword evidence="5" id="KW-1185">Reference proteome</keyword>
<reference evidence="4" key="1">
    <citation type="submission" date="2023-07" db="EMBL/GenBank/DDBJ databases">
        <title>30 novel species of actinomycetes from the DSMZ collection.</title>
        <authorList>
            <person name="Nouioui I."/>
        </authorList>
    </citation>
    <scope>NUCLEOTIDE SEQUENCE [LARGE SCALE GENOMIC DNA]</scope>
    <source>
        <strain evidence="4">DSM 41982</strain>
    </source>
</reference>
<sequence length="129" mass="13376">MSAQPPVGPPPAWDLVTVPVRQGLEAVDILRRSTPLLGPVVHDGPCETLGFVVPEGTARGWDVPGSACTETAGRGLRLTTPPDACGHTGNATGTWLLPPEESGESTDPAILRHALGEAARTIEAADGRR</sequence>
<evidence type="ECO:0000313" key="3">
    <source>
        <dbReference type="EMBL" id="MDT0418283.1"/>
    </source>
</evidence>